<proteinExistence type="predicted"/>
<comment type="caution">
    <text evidence="3">The sequence shown here is derived from an EMBL/GenBank/DDBJ whole genome shotgun (WGS) entry which is preliminary data.</text>
</comment>
<evidence type="ECO:0000256" key="1">
    <source>
        <dbReference type="ARBA" id="ARBA00022723"/>
    </source>
</evidence>
<name>A0ABW0NIE3_9BURK</name>
<evidence type="ECO:0000313" key="3">
    <source>
        <dbReference type="EMBL" id="MFC5500159.1"/>
    </source>
</evidence>
<dbReference type="InterPro" id="IPR006121">
    <property type="entry name" value="HMA_dom"/>
</dbReference>
<dbReference type="InterPro" id="IPR017969">
    <property type="entry name" value="Heavy-metal-associated_CS"/>
</dbReference>
<dbReference type="EMBL" id="JBHSMF010000010">
    <property type="protein sequence ID" value="MFC5500159.1"/>
    <property type="molecule type" value="Genomic_DNA"/>
</dbReference>
<keyword evidence="1" id="KW-0479">Metal-binding</keyword>
<evidence type="ECO:0000259" key="2">
    <source>
        <dbReference type="PROSITE" id="PS50846"/>
    </source>
</evidence>
<dbReference type="RefSeq" id="WP_376852399.1">
    <property type="nucleotide sequence ID" value="NZ_JBHSMF010000010.1"/>
</dbReference>
<evidence type="ECO:0000313" key="4">
    <source>
        <dbReference type="Proteomes" id="UP001596037"/>
    </source>
</evidence>
<dbReference type="PROSITE" id="PS50846">
    <property type="entry name" value="HMA_2"/>
    <property type="match status" value="1"/>
</dbReference>
<sequence length="71" mass="7211">MIAFEVKDMTCGHCVATITKAVKAVDGNATVRADLAAHLVTIDTRAADAAKLKAAISEAGYTPVALPATAV</sequence>
<reference evidence="4" key="1">
    <citation type="journal article" date="2019" name="Int. J. Syst. Evol. Microbiol.">
        <title>The Global Catalogue of Microorganisms (GCM) 10K type strain sequencing project: providing services to taxonomists for standard genome sequencing and annotation.</title>
        <authorList>
            <consortium name="The Broad Institute Genomics Platform"/>
            <consortium name="The Broad Institute Genome Sequencing Center for Infectious Disease"/>
            <person name="Wu L."/>
            <person name="Ma J."/>
        </authorList>
    </citation>
    <scope>NUCLEOTIDE SEQUENCE [LARGE SCALE GENOMIC DNA]</scope>
    <source>
        <strain evidence="4">CCUG 57401</strain>
    </source>
</reference>
<feature type="domain" description="HMA" evidence="2">
    <location>
        <begin position="1"/>
        <end position="64"/>
    </location>
</feature>
<dbReference type="CDD" id="cd00371">
    <property type="entry name" value="HMA"/>
    <property type="match status" value="1"/>
</dbReference>
<dbReference type="Pfam" id="PF00403">
    <property type="entry name" value="HMA"/>
    <property type="match status" value="1"/>
</dbReference>
<dbReference type="SUPFAM" id="SSF55008">
    <property type="entry name" value="HMA, heavy metal-associated domain"/>
    <property type="match status" value="1"/>
</dbReference>
<dbReference type="Gene3D" id="3.30.70.100">
    <property type="match status" value="1"/>
</dbReference>
<organism evidence="3 4">
    <name type="scientific">Caenimonas terrae</name>
    <dbReference type="NCBI Taxonomy" id="696074"/>
    <lineage>
        <taxon>Bacteria</taxon>
        <taxon>Pseudomonadati</taxon>
        <taxon>Pseudomonadota</taxon>
        <taxon>Betaproteobacteria</taxon>
        <taxon>Burkholderiales</taxon>
        <taxon>Comamonadaceae</taxon>
        <taxon>Caenimonas</taxon>
    </lineage>
</organism>
<dbReference type="Proteomes" id="UP001596037">
    <property type="component" value="Unassembled WGS sequence"/>
</dbReference>
<gene>
    <name evidence="3" type="ORF">ACFPOE_21635</name>
</gene>
<protein>
    <submittedName>
        <fullName evidence="3">Heavy-metal-associated domain-containing protein</fullName>
    </submittedName>
</protein>
<dbReference type="PROSITE" id="PS01047">
    <property type="entry name" value="HMA_1"/>
    <property type="match status" value="1"/>
</dbReference>
<keyword evidence="4" id="KW-1185">Reference proteome</keyword>
<accession>A0ABW0NIE3</accession>
<dbReference type="InterPro" id="IPR036163">
    <property type="entry name" value="HMA_dom_sf"/>
</dbReference>